<feature type="non-terminal residue" evidence="1">
    <location>
        <position position="1"/>
    </location>
</feature>
<proteinExistence type="predicted"/>
<sequence>AMEQDVAEDIVAGRLETVLDDWCQPYPGAFLYHPSRRQVPPPLRALIDFLKD</sequence>
<dbReference type="EMBL" id="VDFV01000146">
    <property type="protein sequence ID" value="TNC58940.1"/>
    <property type="molecule type" value="Genomic_DNA"/>
</dbReference>
<evidence type="ECO:0000313" key="2">
    <source>
        <dbReference type="Proteomes" id="UP000305709"/>
    </source>
</evidence>
<organism evidence="1 2">
    <name type="scientific">Rubellimicrobium roseum</name>
    <dbReference type="NCBI Taxonomy" id="687525"/>
    <lineage>
        <taxon>Bacteria</taxon>
        <taxon>Pseudomonadati</taxon>
        <taxon>Pseudomonadota</taxon>
        <taxon>Alphaproteobacteria</taxon>
        <taxon>Rhodobacterales</taxon>
        <taxon>Roseobacteraceae</taxon>
        <taxon>Rubellimicrobium</taxon>
    </lineage>
</organism>
<name>A0A5C4N7J0_9RHOB</name>
<dbReference type="AlphaFoldDB" id="A0A5C4N7J0"/>
<accession>A0A5C4N7J0</accession>
<reference evidence="1 2" key="1">
    <citation type="submission" date="2019-06" db="EMBL/GenBank/DDBJ databases">
        <authorList>
            <person name="Jiang L."/>
        </authorList>
    </citation>
    <scope>NUCLEOTIDE SEQUENCE [LARGE SCALE GENOMIC DNA]</scope>
    <source>
        <strain evidence="1 2">YIM 48858</strain>
    </source>
</reference>
<evidence type="ECO:0000313" key="1">
    <source>
        <dbReference type="EMBL" id="TNC58940.1"/>
    </source>
</evidence>
<dbReference type="SUPFAM" id="SSF53850">
    <property type="entry name" value="Periplasmic binding protein-like II"/>
    <property type="match status" value="1"/>
</dbReference>
<comment type="caution">
    <text evidence="1">The sequence shown here is derived from an EMBL/GenBank/DDBJ whole genome shotgun (WGS) entry which is preliminary data.</text>
</comment>
<dbReference type="Proteomes" id="UP000305709">
    <property type="component" value="Unassembled WGS sequence"/>
</dbReference>
<gene>
    <name evidence="1" type="ORF">FHG71_23240</name>
</gene>
<dbReference type="Gene3D" id="3.40.190.290">
    <property type="match status" value="1"/>
</dbReference>
<keyword evidence="2" id="KW-1185">Reference proteome</keyword>
<protein>
    <submittedName>
        <fullName evidence="1">LysR family transcriptional regulator</fullName>
    </submittedName>
</protein>